<dbReference type="Proteomes" id="UP000221165">
    <property type="component" value="Unassembled WGS sequence"/>
</dbReference>
<keyword evidence="2" id="KW-1185">Reference proteome</keyword>
<reference evidence="1 2" key="1">
    <citation type="journal article" date="2017" name="Int. J. Parasitol.">
        <title>The genome of the protozoan parasite Cystoisospora suis and a reverse vaccinology approach to identify vaccine candidates.</title>
        <authorList>
            <person name="Palmieri N."/>
            <person name="Shrestha A."/>
            <person name="Ruttkowski B."/>
            <person name="Beck T."/>
            <person name="Vogl C."/>
            <person name="Tomley F."/>
            <person name="Blake D.P."/>
            <person name="Joachim A."/>
        </authorList>
    </citation>
    <scope>NUCLEOTIDE SEQUENCE [LARGE SCALE GENOMIC DNA]</scope>
    <source>
        <strain evidence="1 2">Wien I</strain>
    </source>
</reference>
<sequence length="92" mass="10376">DSLVRTVTLTGKSPCFLHSRCTTFLVQESAIFRRTAVITLVRSVRVRYSATDNRNIKFVDDIVTRERSPLQGQEAQRTCIALSSRFLLDGSV</sequence>
<proteinExistence type="predicted"/>
<dbReference type="GeneID" id="94432794"/>
<name>A0A2C6KK22_9APIC</name>
<dbReference type="AlphaFoldDB" id="A0A2C6KK22"/>
<feature type="non-terminal residue" evidence="1">
    <location>
        <position position="1"/>
    </location>
</feature>
<organism evidence="1 2">
    <name type="scientific">Cystoisospora suis</name>
    <dbReference type="NCBI Taxonomy" id="483139"/>
    <lineage>
        <taxon>Eukaryota</taxon>
        <taxon>Sar</taxon>
        <taxon>Alveolata</taxon>
        <taxon>Apicomplexa</taxon>
        <taxon>Conoidasida</taxon>
        <taxon>Coccidia</taxon>
        <taxon>Eucoccidiorida</taxon>
        <taxon>Eimeriorina</taxon>
        <taxon>Sarcocystidae</taxon>
        <taxon>Cystoisospora</taxon>
    </lineage>
</organism>
<comment type="caution">
    <text evidence="1">The sequence shown here is derived from an EMBL/GenBank/DDBJ whole genome shotgun (WGS) entry which is preliminary data.</text>
</comment>
<evidence type="ECO:0000313" key="2">
    <source>
        <dbReference type="Proteomes" id="UP000221165"/>
    </source>
</evidence>
<evidence type="ECO:0000313" key="1">
    <source>
        <dbReference type="EMBL" id="PHJ16716.1"/>
    </source>
</evidence>
<dbReference type="EMBL" id="MIGC01005646">
    <property type="protein sequence ID" value="PHJ16716.1"/>
    <property type="molecule type" value="Genomic_DNA"/>
</dbReference>
<accession>A0A2C6KK22</accession>
<dbReference type="RefSeq" id="XP_067918441.1">
    <property type="nucleotide sequence ID" value="XM_068069583.1"/>
</dbReference>
<gene>
    <name evidence="1" type="ORF">CSUI_009467</name>
</gene>
<dbReference type="VEuPathDB" id="ToxoDB:CSUI_009467"/>
<protein>
    <submittedName>
        <fullName evidence="1">Uncharacterized protein</fullName>
    </submittedName>
</protein>